<organism evidence="6 7">
    <name type="scientific">Leucobacter aridicollis</name>
    <dbReference type="NCBI Taxonomy" id="283878"/>
    <lineage>
        <taxon>Bacteria</taxon>
        <taxon>Bacillati</taxon>
        <taxon>Actinomycetota</taxon>
        <taxon>Actinomycetes</taxon>
        <taxon>Micrococcales</taxon>
        <taxon>Microbacteriaceae</taxon>
        <taxon>Leucobacter</taxon>
    </lineage>
</organism>
<feature type="coiled-coil region" evidence="2">
    <location>
        <begin position="1291"/>
        <end position="1318"/>
    </location>
</feature>
<feature type="transmembrane region" description="Helical" evidence="3">
    <location>
        <begin position="501"/>
        <end position="521"/>
    </location>
</feature>
<proteinExistence type="predicted"/>
<dbReference type="CDD" id="cd12797">
    <property type="entry name" value="M23_peptidase"/>
    <property type="match status" value="1"/>
</dbReference>
<name>A0A852R6K5_9MICO</name>
<dbReference type="InterPro" id="IPR011055">
    <property type="entry name" value="Dup_hybrid_motif"/>
</dbReference>
<dbReference type="RefSeq" id="WP_185986412.1">
    <property type="nucleotide sequence ID" value="NZ_BAAALZ010000002.1"/>
</dbReference>
<keyword evidence="3" id="KW-1133">Transmembrane helix</keyword>
<dbReference type="InterPro" id="IPR050570">
    <property type="entry name" value="Cell_wall_metabolism_enzyme"/>
</dbReference>
<evidence type="ECO:0000259" key="5">
    <source>
        <dbReference type="Pfam" id="PF20155"/>
    </source>
</evidence>
<accession>A0A852R6K5</accession>
<evidence type="ECO:0000313" key="6">
    <source>
        <dbReference type="EMBL" id="NYD26079.1"/>
    </source>
</evidence>
<dbReference type="EMBL" id="JACCBD010000001">
    <property type="protein sequence ID" value="NYD26079.1"/>
    <property type="molecule type" value="Genomic_DNA"/>
</dbReference>
<evidence type="ECO:0000256" key="2">
    <source>
        <dbReference type="SAM" id="Coils"/>
    </source>
</evidence>
<sequence length="1446" mass="150657">MAVTGAEIASAYVTLQVKMPGVGADINRALGGSDTQRVLADNGKSIGAALTGAIGGAVAVATSKAVSMVTGAIGDAVKRVDTMNNFPKIMKNLGYSAKDATKSINKMSDGLKGLPTSLDSMAGMVQQLAPLTGGLGEATDLSLALNNALLAGGKSTDIQANAMEQYTQMLAIGKVDMAAWRSMVAAMPGQMDQLSVSLLGAGNKSMDLYEAMKSGKVTFAEFNDAVLKLNSEGVGAFASFEQQARDSTDGIGTGWANLQTAITRNLATIIQKLKPTIDAFLVGATQIANALGPAAIGVIDVALAVGEWAAANKDWLIPATAVVGALVAYYKAVQLVRAVKVAYAAASYGAIGATYASGIASKIGAAAYAIQNSSLVRLIASLRANEALSLRSKIAIVASTVATSGATIAQRALNVALKANPIGLVITAVTALVGALVWFVTQTDTGKAIWGEFTRFLGEAWANVSGFFKTVWETVLKPVFDGVAAVVTWIWQTILQPTFQFISFAFAVMAGIFVGVYEAILKPVFDAIGKIVGWLWNTIVKPYFGLIKAYFVVIGNIVSWLWTNAVQPAFNFIGAIIRSVWVGFIKPVFDAMWAIIKNTLGPVFTWLRDTVIAPVWNGIKAVIDSVWKNGIKPVIDTMVRIVKSDPKKAFEAARDGIKTAWEAIKEIAKKPVRFVVETVINGLIGTMNKIPGVNLSKVSLPKGFSDGGYTGNISANAVAGVVHGDEHVIRSASRRAIEARHPGLLDHMNRFGSVPGYKRGGLVHPLPGAVVTTNWMGYPNHTGIDLAKPQGTPIQAAADGIVSKQFYHVNYGNMVDLDHGGGMSTRYAHMLANVAVKLGQVVKAGQVIGYEGSTGNSTGPHLHFEVLRNGNPTDPAPYLSGASSINPVMSMVGGLIDFATGAFSKAFPGGGMWIEAAGGIMKSGVKSVVDWATEKLSIGGAKLYDQGGIIPHGGVGVNLSGKPEAVLTNDEARGYKALMRALSGSGGLQGVGGNVLDGLVAGLRGGRSGVEGAVREVTSAIIGTANRELDIHSPSRVFRTIGKYIGAGLSAGITGSVAATRTATERLVRSVVTGFDQLGGERSSLQKKLDKALGNWRTSKAGTKAKAAYAAQIADYSQQIAQINSTIGAPGKSKGPALIAQLTAQTTKLNAIALQRAQVAKKLAAAQKVLAESADQMADWSAGIQEKINGLGGIASKSTVPGMVANLTKRIEQTKTFAQTIAKLKSLGLDGASMQELTEQFASTGSSRAAEALLASGKSGVKQVVDLRKQLDAAGGALGDQVGAVLYQAGIDSAKGLIKGLQSQEKALQAQAQKIADTITQTVKRTLKIKSPSRVMDGLGQWTGLGFAGGLEATQPIVASAAEALFRVPDSFGDSLQASRQRAKSHALDLSAASQGGGGITAGQRLYIVLDDGTALGGYVDRRADSVVRREVGSQSRGSFRRDGGF</sequence>
<comment type="caution">
    <text evidence="6">The sequence shown here is derived from an EMBL/GenBank/DDBJ whole genome shotgun (WGS) entry which is preliminary data.</text>
</comment>
<dbReference type="SUPFAM" id="SSF51261">
    <property type="entry name" value="Duplicated hybrid motif"/>
    <property type="match status" value="1"/>
</dbReference>
<dbReference type="Proteomes" id="UP000586095">
    <property type="component" value="Unassembled WGS sequence"/>
</dbReference>
<keyword evidence="7" id="KW-1185">Reference proteome</keyword>
<reference evidence="6 7" key="1">
    <citation type="submission" date="2020-07" db="EMBL/GenBank/DDBJ databases">
        <title>Sequencing the genomes of 1000 actinobacteria strains.</title>
        <authorList>
            <person name="Klenk H.-P."/>
        </authorList>
    </citation>
    <scope>NUCLEOTIDE SEQUENCE [LARGE SCALE GENOMIC DNA]</scope>
    <source>
        <strain evidence="6 7">DSM 17380</strain>
    </source>
</reference>
<evidence type="ECO:0000313" key="7">
    <source>
        <dbReference type="Proteomes" id="UP000586095"/>
    </source>
</evidence>
<gene>
    <name evidence="6" type="ORF">BJ960_000882</name>
</gene>
<dbReference type="Gene3D" id="2.70.70.10">
    <property type="entry name" value="Glucose Permease (Domain IIA)"/>
    <property type="match status" value="1"/>
</dbReference>
<dbReference type="InterPro" id="IPR016047">
    <property type="entry name" value="M23ase_b-sheet_dom"/>
</dbReference>
<keyword evidence="1" id="KW-0732">Signal</keyword>
<evidence type="ECO:0000256" key="3">
    <source>
        <dbReference type="SAM" id="Phobius"/>
    </source>
</evidence>
<dbReference type="PANTHER" id="PTHR21666:SF289">
    <property type="entry name" value="L-ALA--D-GLU ENDOPEPTIDASE"/>
    <property type="match status" value="1"/>
</dbReference>
<keyword evidence="3" id="KW-0472">Membrane</keyword>
<keyword evidence="2" id="KW-0175">Coiled coil</keyword>
<feature type="domain" description="M23ase beta-sheet core" evidence="4">
    <location>
        <begin position="780"/>
        <end position="875"/>
    </location>
</feature>
<dbReference type="InterPro" id="IPR013491">
    <property type="entry name" value="Tape_meas_N"/>
</dbReference>
<feature type="domain" description="Tape measure protein N-terminal" evidence="5">
    <location>
        <begin position="75"/>
        <end position="269"/>
    </location>
</feature>
<dbReference type="GO" id="GO:0004222">
    <property type="term" value="F:metalloendopeptidase activity"/>
    <property type="evidence" value="ECO:0007669"/>
    <property type="project" value="TreeGrafter"/>
</dbReference>
<dbReference type="Pfam" id="PF20155">
    <property type="entry name" value="TMP_3"/>
    <property type="match status" value="1"/>
</dbReference>
<dbReference type="Pfam" id="PF01551">
    <property type="entry name" value="Peptidase_M23"/>
    <property type="match status" value="1"/>
</dbReference>
<protein>
    <submittedName>
        <fullName evidence="6">Tape measure domain-containing protein</fullName>
    </submittedName>
</protein>
<feature type="transmembrane region" description="Helical" evidence="3">
    <location>
        <begin position="421"/>
        <end position="440"/>
    </location>
</feature>
<evidence type="ECO:0000256" key="1">
    <source>
        <dbReference type="ARBA" id="ARBA00022729"/>
    </source>
</evidence>
<evidence type="ECO:0000259" key="4">
    <source>
        <dbReference type="Pfam" id="PF01551"/>
    </source>
</evidence>
<dbReference type="NCBIfam" id="TIGR02675">
    <property type="entry name" value="tape_meas_nterm"/>
    <property type="match status" value="1"/>
</dbReference>
<dbReference type="PANTHER" id="PTHR21666">
    <property type="entry name" value="PEPTIDASE-RELATED"/>
    <property type="match status" value="1"/>
</dbReference>
<keyword evidence="3" id="KW-0812">Transmembrane</keyword>
<feature type="transmembrane region" description="Helical" evidence="3">
    <location>
        <begin position="542"/>
        <end position="562"/>
    </location>
</feature>